<comment type="caution">
    <text evidence="2">The sequence shown here is derived from an EMBL/GenBank/DDBJ whole genome shotgun (WGS) entry which is preliminary data.</text>
</comment>
<gene>
    <name evidence="2" type="ORF">ENI96_11335</name>
</gene>
<evidence type="ECO:0000259" key="1">
    <source>
        <dbReference type="Pfam" id="PF01882"/>
    </source>
</evidence>
<dbReference type="InterPro" id="IPR002881">
    <property type="entry name" value="DUF58"/>
</dbReference>
<dbReference type="SUPFAM" id="SSF53300">
    <property type="entry name" value="vWA-like"/>
    <property type="match status" value="1"/>
</dbReference>
<dbReference type="Pfam" id="PF01882">
    <property type="entry name" value="DUF58"/>
    <property type="match status" value="1"/>
</dbReference>
<dbReference type="PANTHER" id="PTHR33608:SF12">
    <property type="entry name" value="DUF58 DOMAIN-CONTAINING PROTEIN"/>
    <property type="match status" value="1"/>
</dbReference>
<dbReference type="EMBL" id="DRKP01000137">
    <property type="protein sequence ID" value="HEB97009.1"/>
    <property type="molecule type" value="Genomic_DNA"/>
</dbReference>
<dbReference type="AlphaFoldDB" id="A0A831W3W2"/>
<dbReference type="InterPro" id="IPR036465">
    <property type="entry name" value="vWFA_dom_sf"/>
</dbReference>
<organism evidence="2">
    <name type="scientific">Sedimenticola thiotaurini</name>
    <dbReference type="NCBI Taxonomy" id="1543721"/>
    <lineage>
        <taxon>Bacteria</taxon>
        <taxon>Pseudomonadati</taxon>
        <taxon>Pseudomonadota</taxon>
        <taxon>Gammaproteobacteria</taxon>
        <taxon>Chromatiales</taxon>
        <taxon>Sedimenticolaceae</taxon>
        <taxon>Sedimenticola</taxon>
    </lineage>
</organism>
<accession>A0A831W3W2</accession>
<reference evidence="2" key="1">
    <citation type="journal article" date="2020" name="mSystems">
        <title>Genome- and Community-Level Interaction Insights into Carbon Utilization and Element Cycling Functions of Hydrothermarchaeota in Hydrothermal Sediment.</title>
        <authorList>
            <person name="Zhou Z."/>
            <person name="Liu Y."/>
            <person name="Xu W."/>
            <person name="Pan J."/>
            <person name="Luo Z.H."/>
            <person name="Li M."/>
        </authorList>
    </citation>
    <scope>NUCLEOTIDE SEQUENCE [LARGE SCALE GENOMIC DNA]</scope>
    <source>
        <strain evidence="2">HyVt-443</strain>
    </source>
</reference>
<protein>
    <submittedName>
        <fullName evidence="2">DUF58 domain-containing protein</fullName>
    </submittedName>
</protein>
<feature type="domain" description="DUF58" evidence="1">
    <location>
        <begin position="49"/>
        <end position="265"/>
    </location>
</feature>
<dbReference type="Proteomes" id="UP000886251">
    <property type="component" value="Unassembled WGS sequence"/>
</dbReference>
<proteinExistence type="predicted"/>
<evidence type="ECO:0000313" key="2">
    <source>
        <dbReference type="EMBL" id="HEB97009.1"/>
    </source>
</evidence>
<name>A0A831W3W2_9GAMM</name>
<sequence>MPLYPELDDLLELRHQSRTLGLASHHLVNSSFSGLYASVFRGTGLDFEEVREYQEGDDVRNMEWKVTARTNSPHLKVFREERERSVVLCVDQGPHMNFGTRGTFKSIQAARAAALLGWAASGLNDRVGGLLFGAAGSLPHHFRPTKDRRALWRLLKALSGPSGRVEAGKDPLLSALHRAERGTATGSLIFLIADLNRDVISLESTLGRLCQRHTLVMIPVDDPADWELPEMGNALFAGPDGELLEIDTDDAAGRQAYREEWEHNRMLLTGTANRLGIPVLPIRTDRDVHRSLMTGMVHSSRLRILR</sequence>
<dbReference type="PANTHER" id="PTHR33608">
    <property type="entry name" value="BLL2464 PROTEIN"/>
    <property type="match status" value="1"/>
</dbReference>